<dbReference type="PROSITE" id="PS01023">
    <property type="entry name" value="PTR2_2"/>
    <property type="match status" value="1"/>
</dbReference>
<comment type="function">
    <text evidence="8">Proton-dependent uptake of di- or tri-peptides.</text>
</comment>
<evidence type="ECO:0000256" key="7">
    <source>
        <dbReference type="ARBA" id="ARBA00023136"/>
    </source>
</evidence>
<feature type="transmembrane region" description="Helical" evidence="11">
    <location>
        <begin position="65"/>
        <end position="88"/>
    </location>
</feature>
<keyword evidence="4" id="KW-1003">Cell membrane</keyword>
<dbReference type="GO" id="GO:0071916">
    <property type="term" value="F:dipeptide transmembrane transporter activity"/>
    <property type="evidence" value="ECO:0007669"/>
    <property type="project" value="UniProtKB-ARBA"/>
</dbReference>
<protein>
    <recommendedName>
        <fullName evidence="9">Di-/tripeptide transporter</fullName>
    </recommendedName>
</protein>
<name>A0A6A0B4E8_9LACT</name>
<evidence type="ECO:0000256" key="1">
    <source>
        <dbReference type="ARBA" id="ARBA00004651"/>
    </source>
</evidence>
<evidence type="ECO:0000256" key="9">
    <source>
        <dbReference type="ARBA" id="ARBA00069644"/>
    </source>
</evidence>
<feature type="transmembrane region" description="Helical" evidence="11">
    <location>
        <begin position="95"/>
        <end position="113"/>
    </location>
</feature>
<dbReference type="SUPFAM" id="SSF103473">
    <property type="entry name" value="MFS general substrate transporter"/>
    <property type="match status" value="2"/>
</dbReference>
<feature type="transmembrane region" description="Helical" evidence="11">
    <location>
        <begin position="471"/>
        <end position="491"/>
    </location>
</feature>
<organism evidence="13 14">
    <name type="scientific">Pseudolactococcus insecticola</name>
    <dbReference type="NCBI Taxonomy" id="2709158"/>
    <lineage>
        <taxon>Bacteria</taxon>
        <taxon>Bacillati</taxon>
        <taxon>Bacillota</taxon>
        <taxon>Bacilli</taxon>
        <taxon>Lactobacillales</taxon>
        <taxon>Streptococcaceae</taxon>
        <taxon>Pseudolactococcus</taxon>
    </lineage>
</organism>
<feature type="transmembrane region" description="Helical" evidence="11">
    <location>
        <begin position="262"/>
        <end position="282"/>
    </location>
</feature>
<keyword evidence="6 11" id="KW-1133">Transmembrane helix</keyword>
<evidence type="ECO:0000256" key="8">
    <source>
        <dbReference type="ARBA" id="ARBA00059575"/>
    </source>
</evidence>
<comment type="similarity">
    <text evidence="2 10">Belongs to the major facilitator superfamily. Proton-dependent oligopeptide transporter (POT/PTR) (TC 2.A.17) family.</text>
</comment>
<feature type="transmembrane region" description="Helical" evidence="11">
    <location>
        <begin position="119"/>
        <end position="136"/>
    </location>
</feature>
<feature type="transmembrane region" description="Helical" evidence="11">
    <location>
        <begin position="157"/>
        <end position="180"/>
    </location>
</feature>
<dbReference type="Gene3D" id="1.20.1250.20">
    <property type="entry name" value="MFS general substrate transporter like domains"/>
    <property type="match status" value="1"/>
</dbReference>
<feature type="transmembrane region" description="Helical" evidence="11">
    <location>
        <begin position="231"/>
        <end position="250"/>
    </location>
</feature>
<evidence type="ECO:0000313" key="14">
    <source>
        <dbReference type="Proteomes" id="UP000475928"/>
    </source>
</evidence>
<evidence type="ECO:0000256" key="6">
    <source>
        <dbReference type="ARBA" id="ARBA00022989"/>
    </source>
</evidence>
<feature type="transmembrane region" description="Helical" evidence="11">
    <location>
        <begin position="186"/>
        <end position="207"/>
    </location>
</feature>
<dbReference type="AlphaFoldDB" id="A0A6A0B4E8"/>
<dbReference type="PROSITE" id="PS50850">
    <property type="entry name" value="MFS"/>
    <property type="match status" value="1"/>
</dbReference>
<dbReference type="GO" id="GO:0015333">
    <property type="term" value="F:peptide:proton symporter activity"/>
    <property type="evidence" value="ECO:0007669"/>
    <property type="project" value="UniProtKB-ARBA"/>
</dbReference>
<keyword evidence="14" id="KW-1185">Reference proteome</keyword>
<feature type="transmembrane region" description="Helical" evidence="11">
    <location>
        <begin position="405"/>
        <end position="423"/>
    </location>
</feature>
<evidence type="ECO:0000259" key="12">
    <source>
        <dbReference type="PROSITE" id="PS50850"/>
    </source>
</evidence>
<dbReference type="InterPro" id="IPR000109">
    <property type="entry name" value="POT_fam"/>
</dbReference>
<evidence type="ECO:0000256" key="11">
    <source>
        <dbReference type="SAM" id="Phobius"/>
    </source>
</evidence>
<dbReference type="PANTHER" id="PTHR23517">
    <property type="entry name" value="RESISTANCE PROTEIN MDTM, PUTATIVE-RELATED-RELATED"/>
    <property type="match status" value="1"/>
</dbReference>
<proteinExistence type="inferred from homology"/>
<keyword evidence="3 10" id="KW-0813">Transport</keyword>
<dbReference type="EMBL" id="BLLH01000002">
    <property type="protein sequence ID" value="GFH40052.1"/>
    <property type="molecule type" value="Genomic_DNA"/>
</dbReference>
<evidence type="ECO:0000256" key="10">
    <source>
        <dbReference type="RuleBase" id="RU003755"/>
    </source>
</evidence>
<feature type="transmembrane region" description="Helical" evidence="11">
    <location>
        <begin position="343"/>
        <end position="362"/>
    </location>
</feature>
<dbReference type="NCBIfam" id="TIGR00924">
    <property type="entry name" value="yjdL_sub1_fam"/>
    <property type="match status" value="1"/>
</dbReference>
<feature type="domain" description="Major facilitator superfamily (MFS) profile" evidence="12">
    <location>
        <begin position="1"/>
        <end position="496"/>
    </location>
</feature>
<dbReference type="InterPro" id="IPR020846">
    <property type="entry name" value="MFS_dom"/>
</dbReference>
<gene>
    <name evidence="13" type="primary">dtpT</name>
    <name evidence="13" type="ORF">Hs20B_04500</name>
</gene>
<feature type="transmembrane region" description="Helical" evidence="11">
    <location>
        <begin position="36"/>
        <end position="53"/>
    </location>
</feature>
<evidence type="ECO:0000256" key="5">
    <source>
        <dbReference type="ARBA" id="ARBA00022692"/>
    </source>
</evidence>
<evidence type="ECO:0000256" key="3">
    <source>
        <dbReference type="ARBA" id="ARBA00022448"/>
    </source>
</evidence>
<dbReference type="GO" id="GO:0042937">
    <property type="term" value="F:tripeptide transmembrane transporter activity"/>
    <property type="evidence" value="ECO:0007669"/>
    <property type="project" value="UniProtKB-ARBA"/>
</dbReference>
<dbReference type="InterPro" id="IPR036259">
    <property type="entry name" value="MFS_trans_sf"/>
</dbReference>
<accession>A0A6A0B4E8</accession>
<dbReference type="Proteomes" id="UP000475928">
    <property type="component" value="Unassembled WGS sequence"/>
</dbReference>
<dbReference type="PANTHER" id="PTHR23517:SF15">
    <property type="entry name" value="PROTON-DEPENDENT OLIGOPEPTIDE FAMILY TRANSPORT PROTEIN"/>
    <property type="match status" value="1"/>
</dbReference>
<comment type="subcellular location">
    <subcellularLocation>
        <location evidence="1">Cell membrane</location>
        <topology evidence="1">Multi-pass membrane protein</topology>
    </subcellularLocation>
    <subcellularLocation>
        <location evidence="10">Membrane</location>
        <topology evidence="10">Multi-pass membrane protein</topology>
    </subcellularLocation>
</comment>
<dbReference type="FunFam" id="1.20.1250.20:FF:000017">
    <property type="entry name" value="Dipeptide and tripeptide permease A"/>
    <property type="match status" value="1"/>
</dbReference>
<comment type="caution">
    <text evidence="13">The sequence shown here is derived from an EMBL/GenBank/DDBJ whole genome shotgun (WGS) entry which is preliminary data.</text>
</comment>
<dbReference type="CDD" id="cd17346">
    <property type="entry name" value="MFS_DtpA_like"/>
    <property type="match status" value="1"/>
</dbReference>
<sequence length="503" mass="55453">MLDIKSMQNLNKTGKTFFGQPRGLLTLFQTEFWERFSYYGMRAILVYYLYALTTADNAGLGLPKAQAMAIVSIYGALVYLSTIVGGWVADRLLGASRTIFLGGILITFGHIALATPFGLSSLFVALFLIILGTGMLKPNISNMVGHLYSKEDSRRDTGFNIFVVGINMGSLIAPLIVGTVGQGVNYHLGFSLAAIGMIFALFAYWYGRLRHFPEIGREPSNPMDSKAKRHFLITLTIVVIVAIVGFFLLYQASPANFINNFINVLSIIGIVVPIFYFVMMFTSKKIASDERRKLTAYIPLFLSAIVFWAIEEQSSTIIAVWGESRSNLDPTWFGITFHIDPSWYQLLNPLFIVLLSPIFVRLWNKLGERQPSTIVKFGLGLMLTGISYLIMTLPGLLNGTSGRASALWLVLMFAVQMAGELLVSPVGLSVSTKLAPVAFQSQMMAMWFLADSTSQAINAQITPLFKAATEVPFFAITGIIGIIVGIILLIIKKPILKLMGDVR</sequence>
<dbReference type="GO" id="GO:0005886">
    <property type="term" value="C:plasma membrane"/>
    <property type="evidence" value="ECO:0007669"/>
    <property type="project" value="UniProtKB-SubCell"/>
</dbReference>
<keyword evidence="7 11" id="KW-0472">Membrane</keyword>
<dbReference type="InterPro" id="IPR018456">
    <property type="entry name" value="PTR2_symporter_CS"/>
</dbReference>
<evidence type="ECO:0000256" key="2">
    <source>
        <dbReference type="ARBA" id="ARBA00005982"/>
    </source>
</evidence>
<dbReference type="InterPro" id="IPR050171">
    <property type="entry name" value="MFS_Transporters"/>
</dbReference>
<dbReference type="PROSITE" id="PS01022">
    <property type="entry name" value="PTR2_1"/>
    <property type="match status" value="1"/>
</dbReference>
<reference evidence="13 14" key="1">
    <citation type="submission" date="2020-02" db="EMBL/GenBank/DDBJ databases">
        <title>Draft genome sequence of Lactococcus sp. Hs20B0-1.</title>
        <authorList>
            <person name="Noda S."/>
            <person name="Yuki M."/>
            <person name="Ohkuma M."/>
        </authorList>
    </citation>
    <scope>NUCLEOTIDE SEQUENCE [LARGE SCALE GENOMIC DNA]</scope>
    <source>
        <strain evidence="13 14">Hs20B0-1</strain>
    </source>
</reference>
<feature type="transmembrane region" description="Helical" evidence="11">
    <location>
        <begin position="374"/>
        <end position="393"/>
    </location>
</feature>
<evidence type="ECO:0000256" key="4">
    <source>
        <dbReference type="ARBA" id="ARBA00022475"/>
    </source>
</evidence>
<evidence type="ECO:0000313" key="13">
    <source>
        <dbReference type="EMBL" id="GFH40052.1"/>
    </source>
</evidence>
<keyword evidence="5 10" id="KW-0812">Transmembrane</keyword>
<dbReference type="GO" id="GO:0035443">
    <property type="term" value="P:tripeptide transmembrane transport"/>
    <property type="evidence" value="ECO:0007669"/>
    <property type="project" value="UniProtKB-ARBA"/>
</dbReference>
<dbReference type="InterPro" id="IPR005279">
    <property type="entry name" value="Dipep/tripep_permease"/>
</dbReference>
<dbReference type="Pfam" id="PF00854">
    <property type="entry name" value="PTR2"/>
    <property type="match status" value="1"/>
</dbReference>